<gene>
    <name evidence="2" type="ORF">EPIR_2592</name>
</gene>
<accession>V5ZAK3</accession>
<keyword evidence="3" id="KW-1185">Reference proteome</keyword>
<keyword evidence="1" id="KW-0812">Transmembrane</keyword>
<feature type="transmembrane region" description="Helical" evidence="1">
    <location>
        <begin position="20"/>
        <end position="36"/>
    </location>
</feature>
<dbReference type="AlphaFoldDB" id="V5ZAK3"/>
<keyword evidence="1" id="KW-1133">Transmembrane helix</keyword>
<sequence>MIRLMREVCRSGIVYRRVEYIGMMSHGVNVIIIIIIG</sequence>
<evidence type="ECO:0000313" key="2">
    <source>
        <dbReference type="EMBL" id="CCG87955.1"/>
    </source>
</evidence>
<proteinExistence type="predicted"/>
<name>V5ZAK3_9GAMM</name>
<comment type="caution">
    <text evidence="2">The sequence shown here is derived from an EMBL/GenBank/DDBJ whole genome shotgun (WGS) entry which is preliminary data.</text>
</comment>
<evidence type="ECO:0000256" key="1">
    <source>
        <dbReference type="SAM" id="Phobius"/>
    </source>
</evidence>
<reference evidence="2 3" key="1">
    <citation type="journal article" date="2013" name="Syst. Appl. Microbiol.">
        <title>Phylogenetic position and virulence apparatus of the pear flower necrosis pathogen Erwinia piriflorinigrans CFBP 5888T as assessed by comparative genomics.</title>
        <authorList>
            <person name="Smits T.H."/>
            <person name="Rezzonico F."/>
            <person name="Lopez M.M."/>
            <person name="Blom J."/>
            <person name="Goesmann A."/>
            <person name="Frey J.E."/>
            <person name="Duffy B."/>
        </authorList>
    </citation>
    <scope>NUCLEOTIDE SEQUENCE [LARGE SCALE GENOMIC DNA]</scope>
    <source>
        <strain evidence="3">CFBP5888</strain>
    </source>
</reference>
<keyword evidence="1" id="KW-0472">Membrane</keyword>
<evidence type="ECO:0000313" key="3">
    <source>
        <dbReference type="Proteomes" id="UP000018217"/>
    </source>
</evidence>
<organism evidence="2 3">
    <name type="scientific">Erwinia piriflorinigrans CFBP 5888</name>
    <dbReference type="NCBI Taxonomy" id="1161919"/>
    <lineage>
        <taxon>Bacteria</taxon>
        <taxon>Pseudomonadati</taxon>
        <taxon>Pseudomonadota</taxon>
        <taxon>Gammaproteobacteria</taxon>
        <taxon>Enterobacterales</taxon>
        <taxon>Erwiniaceae</taxon>
        <taxon>Erwinia</taxon>
    </lineage>
</organism>
<dbReference type="Proteomes" id="UP000018217">
    <property type="component" value="Unassembled WGS sequence"/>
</dbReference>
<dbReference type="EMBL" id="CAHS01000015">
    <property type="protein sequence ID" value="CCG87955.1"/>
    <property type="molecule type" value="Genomic_DNA"/>
</dbReference>
<protein>
    <submittedName>
        <fullName evidence="2">Uncharacterized protein</fullName>
    </submittedName>
</protein>